<keyword evidence="5 9" id="KW-0472">Membrane</keyword>
<feature type="transmembrane region" description="Helical" evidence="9">
    <location>
        <begin position="218"/>
        <end position="245"/>
    </location>
</feature>
<evidence type="ECO:0000256" key="3">
    <source>
        <dbReference type="ARBA" id="ARBA00022989"/>
    </source>
</evidence>
<evidence type="ECO:0000256" key="1">
    <source>
        <dbReference type="ARBA" id="ARBA00004141"/>
    </source>
</evidence>
<dbReference type="Gene3D" id="1.20.1070.10">
    <property type="entry name" value="Rhodopsin 7-helix transmembrane proteins"/>
    <property type="match status" value="1"/>
</dbReference>
<keyword evidence="6 8" id="KW-0675">Receptor</keyword>
<dbReference type="InterPro" id="IPR017452">
    <property type="entry name" value="GPCR_Rhodpsn_7TM"/>
</dbReference>
<keyword evidence="12" id="KW-1185">Reference proteome</keyword>
<comment type="similarity">
    <text evidence="8">Belongs to the G-protein coupled receptor 1 family.</text>
</comment>
<dbReference type="OMA" id="QLHVPCR"/>
<evidence type="ECO:0000313" key="13">
    <source>
        <dbReference type="WBParaSite" id="ACOC_0000656901-mRNA-1"/>
    </source>
</evidence>
<dbReference type="Pfam" id="PF00001">
    <property type="entry name" value="7tm_1"/>
    <property type="match status" value="1"/>
</dbReference>
<feature type="transmembrane region" description="Helical" evidence="9">
    <location>
        <begin position="266"/>
        <end position="286"/>
    </location>
</feature>
<dbReference type="PROSITE" id="PS50262">
    <property type="entry name" value="G_PROTEIN_RECEP_F1_2"/>
    <property type="match status" value="1"/>
</dbReference>
<dbReference type="WBParaSite" id="ACOC_0000656901-mRNA-1">
    <property type="protein sequence ID" value="ACOC_0000656901-mRNA-1"/>
    <property type="gene ID" value="ACOC_0000656901"/>
</dbReference>
<comment type="subcellular location">
    <subcellularLocation>
        <location evidence="1">Membrane</location>
        <topology evidence="1">Multi-pass membrane protein</topology>
    </subcellularLocation>
</comment>
<sequence length="388" mass="44295">MNCELLGYDAKNVSSYVLGVMGNPCQTKMIVVPTVISYSIIFIVGTIGNICTCVVIIRTKSMHTHTNFYLFSLALSDLVVLIFGLPMELYGALDFAYPYQFPEWICKVRAYLIEFTSYASILVICSFTVERWFAICYPIRSKSSPKMSRAYLTIIVMWIISSIAAVPIGYVVKINRLPLPEWAMGQNWTYKVSDDDETTKNTEFCAMDFEKPELQNRIIIFAFVAFFMVPAILMTMMYTHIAIRIGVTDLLLVENNKARTKSTHTVIKMLGELSVVISFFLCWLPFHIQRLLSLFINYHEGKVPPAVEASFLLVYYISGCCYYTNSAINPILYNVFSENYRKAFCSTILRKDVVCHCSLYTARLQNKCTTKTSPAINKYPFHCVEAPR</sequence>
<keyword evidence="4 8" id="KW-0297">G-protein coupled receptor</keyword>
<evidence type="ECO:0000313" key="12">
    <source>
        <dbReference type="Proteomes" id="UP000267027"/>
    </source>
</evidence>
<reference evidence="13" key="1">
    <citation type="submission" date="2017-02" db="UniProtKB">
        <authorList>
            <consortium name="WormBaseParasite"/>
        </authorList>
    </citation>
    <scope>IDENTIFICATION</scope>
</reference>
<feature type="transmembrane region" description="Helical" evidence="9">
    <location>
        <begin position="110"/>
        <end position="129"/>
    </location>
</feature>
<accession>A0A0R3PNF0</accession>
<dbReference type="OrthoDB" id="5962705at2759"/>
<dbReference type="InterPro" id="IPR000276">
    <property type="entry name" value="GPCR_Rhodpsn"/>
</dbReference>
<dbReference type="GO" id="GO:0008188">
    <property type="term" value="F:neuropeptide receptor activity"/>
    <property type="evidence" value="ECO:0007669"/>
    <property type="project" value="TreeGrafter"/>
</dbReference>
<dbReference type="GO" id="GO:0005886">
    <property type="term" value="C:plasma membrane"/>
    <property type="evidence" value="ECO:0007669"/>
    <property type="project" value="TreeGrafter"/>
</dbReference>
<keyword evidence="3 9" id="KW-1133">Transmembrane helix</keyword>
<feature type="transmembrane region" description="Helical" evidence="9">
    <location>
        <begin position="69"/>
        <end position="90"/>
    </location>
</feature>
<protein>
    <submittedName>
        <fullName evidence="13">G_PROTEIN_RECEP_F1_2 domain-containing protein</fullName>
    </submittedName>
</protein>
<dbReference type="EMBL" id="UYYA01003956">
    <property type="protein sequence ID" value="VDM58155.1"/>
    <property type="molecule type" value="Genomic_DNA"/>
</dbReference>
<feature type="transmembrane region" description="Helical" evidence="9">
    <location>
        <begin position="150"/>
        <end position="172"/>
    </location>
</feature>
<dbReference type="PANTHER" id="PTHR24243:SF208">
    <property type="entry name" value="PYROKININ-1 RECEPTOR"/>
    <property type="match status" value="1"/>
</dbReference>
<dbReference type="PROSITE" id="PS00237">
    <property type="entry name" value="G_PROTEIN_RECEP_F1_1"/>
    <property type="match status" value="1"/>
</dbReference>
<proteinExistence type="inferred from homology"/>
<evidence type="ECO:0000256" key="9">
    <source>
        <dbReference type="SAM" id="Phobius"/>
    </source>
</evidence>
<feature type="transmembrane region" description="Helical" evidence="9">
    <location>
        <begin position="36"/>
        <end position="57"/>
    </location>
</feature>
<evidence type="ECO:0000256" key="6">
    <source>
        <dbReference type="ARBA" id="ARBA00023170"/>
    </source>
</evidence>
<dbReference type="SUPFAM" id="SSF81321">
    <property type="entry name" value="Family A G protein-coupled receptor-like"/>
    <property type="match status" value="1"/>
</dbReference>
<dbReference type="PANTHER" id="PTHR24243">
    <property type="entry name" value="G-PROTEIN COUPLED RECEPTOR"/>
    <property type="match status" value="1"/>
</dbReference>
<gene>
    <name evidence="11" type="ORF">ACOC_LOCUS6570</name>
</gene>
<keyword evidence="7 8" id="KW-0807">Transducer</keyword>
<dbReference type="PRINTS" id="PR00237">
    <property type="entry name" value="GPCRRHODOPSN"/>
</dbReference>
<reference evidence="11 12" key="2">
    <citation type="submission" date="2018-11" db="EMBL/GenBank/DDBJ databases">
        <authorList>
            <consortium name="Pathogen Informatics"/>
        </authorList>
    </citation>
    <scope>NUCLEOTIDE SEQUENCE [LARGE SCALE GENOMIC DNA]</scope>
    <source>
        <strain evidence="11 12">Costa Rica</strain>
    </source>
</reference>
<keyword evidence="2 8" id="KW-0812">Transmembrane</keyword>
<feature type="transmembrane region" description="Helical" evidence="9">
    <location>
        <begin position="306"/>
        <end position="324"/>
    </location>
</feature>
<organism evidence="13">
    <name type="scientific">Angiostrongylus costaricensis</name>
    <name type="common">Nematode worm</name>
    <dbReference type="NCBI Taxonomy" id="334426"/>
    <lineage>
        <taxon>Eukaryota</taxon>
        <taxon>Metazoa</taxon>
        <taxon>Ecdysozoa</taxon>
        <taxon>Nematoda</taxon>
        <taxon>Chromadorea</taxon>
        <taxon>Rhabditida</taxon>
        <taxon>Rhabditina</taxon>
        <taxon>Rhabditomorpha</taxon>
        <taxon>Strongyloidea</taxon>
        <taxon>Metastrongylidae</taxon>
        <taxon>Angiostrongylus</taxon>
    </lineage>
</organism>
<evidence type="ECO:0000256" key="4">
    <source>
        <dbReference type="ARBA" id="ARBA00023040"/>
    </source>
</evidence>
<evidence type="ECO:0000256" key="5">
    <source>
        <dbReference type="ARBA" id="ARBA00023136"/>
    </source>
</evidence>
<evidence type="ECO:0000256" key="7">
    <source>
        <dbReference type="ARBA" id="ARBA00023224"/>
    </source>
</evidence>
<evidence type="ECO:0000256" key="2">
    <source>
        <dbReference type="ARBA" id="ARBA00022692"/>
    </source>
</evidence>
<feature type="domain" description="G-protein coupled receptors family 1 profile" evidence="10">
    <location>
        <begin position="48"/>
        <end position="333"/>
    </location>
</feature>
<evidence type="ECO:0000313" key="11">
    <source>
        <dbReference type="EMBL" id="VDM58155.1"/>
    </source>
</evidence>
<dbReference type="Proteomes" id="UP000267027">
    <property type="component" value="Unassembled WGS sequence"/>
</dbReference>
<name>A0A0R3PNF0_ANGCS</name>
<evidence type="ECO:0000259" key="10">
    <source>
        <dbReference type="PROSITE" id="PS50262"/>
    </source>
</evidence>
<dbReference type="STRING" id="334426.A0A0R3PNF0"/>
<evidence type="ECO:0000256" key="8">
    <source>
        <dbReference type="RuleBase" id="RU000688"/>
    </source>
</evidence>
<dbReference type="AlphaFoldDB" id="A0A0R3PNF0"/>